<dbReference type="EMBL" id="VNJJ01000008">
    <property type="protein sequence ID" value="TVX98647.1"/>
    <property type="molecule type" value="Genomic_DNA"/>
</dbReference>
<feature type="domain" description="AMP-binding enzyme C-terminal" evidence="4">
    <location>
        <begin position="444"/>
        <end position="519"/>
    </location>
</feature>
<dbReference type="SUPFAM" id="SSF56801">
    <property type="entry name" value="Acetyl-CoA synthetase-like"/>
    <property type="match status" value="1"/>
</dbReference>
<keyword evidence="6" id="KW-1185">Reference proteome</keyword>
<dbReference type="Pfam" id="PF13193">
    <property type="entry name" value="AMP-binding_C"/>
    <property type="match status" value="1"/>
</dbReference>
<dbReference type="PANTHER" id="PTHR43201:SF5">
    <property type="entry name" value="MEDIUM-CHAIN ACYL-COA LIGASE ACSF2, MITOCHONDRIAL"/>
    <property type="match status" value="1"/>
</dbReference>
<dbReference type="PROSITE" id="PS00455">
    <property type="entry name" value="AMP_BINDING"/>
    <property type="match status" value="1"/>
</dbReference>
<comment type="similarity">
    <text evidence="1">Belongs to the ATP-dependent AMP-binding enzyme family.</text>
</comment>
<evidence type="ECO:0000256" key="1">
    <source>
        <dbReference type="ARBA" id="ARBA00006432"/>
    </source>
</evidence>
<dbReference type="AlphaFoldDB" id="A0A559JFK7"/>
<evidence type="ECO:0000259" key="4">
    <source>
        <dbReference type="Pfam" id="PF13193"/>
    </source>
</evidence>
<dbReference type="InterPro" id="IPR042099">
    <property type="entry name" value="ANL_N_sf"/>
</dbReference>
<name>A0A559JFK7_9BACL</name>
<dbReference type="InterPro" id="IPR045851">
    <property type="entry name" value="AMP-bd_C_sf"/>
</dbReference>
<reference evidence="5 6" key="1">
    <citation type="submission" date="2019-07" db="EMBL/GenBank/DDBJ databases">
        <authorList>
            <person name="Kim J."/>
        </authorList>
    </citation>
    <scope>NUCLEOTIDE SEQUENCE [LARGE SCALE GENOMIC DNA]</scope>
    <source>
        <strain evidence="5 6">G13</strain>
    </source>
</reference>
<proteinExistence type="inferred from homology"/>
<dbReference type="InterPro" id="IPR025110">
    <property type="entry name" value="AMP-bd_C"/>
</dbReference>
<sequence length="537" mass="60185">MSRMENVLMVNSHLERNLIQRVSVGDMLTRTSQRFPNKVALVDEDVTLTYKELNEKVNQVARSLLQRGYQKGDVVALLCENTNEFVITYFACAKCGLVVMPLNIKLAFDDLAYQLNQSETKVLVFTQSSKDKVEILIDEVPSLQDLFMTEADEEFMLSGKNILPFSHLESGDDTEIEVIIEDRDTLQLMYTSGTTSKPKGVETSHLAIYFSAMSTALQYKLDHNDSSIVMLPLFHVGGLTCILLPNILVGGTNVLIRRYNASKILNTMEEYRTTWTMLSAPMWLEISDQPGLSAKDFSSMRLCVCAIATLPLARHQQVKSIFNNATIILISGQTEFTPPNTAQRPEHAISKSSAWGEPVVAQTAKAMDDDGNILPPGELGELVYRGPQSMTCYFKDPEATESAFKYGWFHSGDSGYIDEENVVWFVDRKKDIIKTGGENVASVEVELVVRSHAKVAECAAVGLPHERWSEAVTIFAKIKDGESVQENELIDFCKERLAGFKVPKKVVFMNEFPMTASGKIQKHELRNIYKDLYIIKA</sequence>
<dbReference type="OrthoDB" id="9757771at2"/>
<feature type="domain" description="AMP-dependent synthetase/ligase" evidence="3">
    <location>
        <begin position="29"/>
        <end position="394"/>
    </location>
</feature>
<dbReference type="GO" id="GO:0006631">
    <property type="term" value="P:fatty acid metabolic process"/>
    <property type="evidence" value="ECO:0007669"/>
    <property type="project" value="TreeGrafter"/>
</dbReference>
<organism evidence="5 6">
    <name type="scientific">Cohnella terricola</name>
    <dbReference type="NCBI Taxonomy" id="1289167"/>
    <lineage>
        <taxon>Bacteria</taxon>
        <taxon>Bacillati</taxon>
        <taxon>Bacillota</taxon>
        <taxon>Bacilli</taxon>
        <taxon>Bacillales</taxon>
        <taxon>Paenibacillaceae</taxon>
        <taxon>Cohnella</taxon>
    </lineage>
</organism>
<dbReference type="InterPro" id="IPR020845">
    <property type="entry name" value="AMP-binding_CS"/>
</dbReference>
<dbReference type="PANTHER" id="PTHR43201">
    <property type="entry name" value="ACYL-COA SYNTHETASE"/>
    <property type="match status" value="1"/>
</dbReference>
<evidence type="ECO:0000259" key="3">
    <source>
        <dbReference type="Pfam" id="PF00501"/>
    </source>
</evidence>
<evidence type="ECO:0000313" key="6">
    <source>
        <dbReference type="Proteomes" id="UP000316330"/>
    </source>
</evidence>
<dbReference type="InterPro" id="IPR000873">
    <property type="entry name" value="AMP-dep_synth/lig_dom"/>
</dbReference>
<dbReference type="Gene3D" id="3.40.50.12780">
    <property type="entry name" value="N-terminal domain of ligase-like"/>
    <property type="match status" value="1"/>
</dbReference>
<dbReference type="Pfam" id="PF00501">
    <property type="entry name" value="AMP-binding"/>
    <property type="match status" value="1"/>
</dbReference>
<gene>
    <name evidence="5" type="ORF">FPZ45_15175</name>
</gene>
<dbReference type="FunFam" id="3.30.300.30:FF:000008">
    <property type="entry name" value="2,3-dihydroxybenzoate-AMP ligase"/>
    <property type="match status" value="1"/>
</dbReference>
<keyword evidence="2" id="KW-0436">Ligase</keyword>
<comment type="caution">
    <text evidence="5">The sequence shown here is derived from an EMBL/GenBank/DDBJ whole genome shotgun (WGS) entry which is preliminary data.</text>
</comment>
<accession>A0A559JFK7</accession>
<evidence type="ECO:0000313" key="5">
    <source>
        <dbReference type="EMBL" id="TVX98647.1"/>
    </source>
</evidence>
<dbReference type="Proteomes" id="UP000316330">
    <property type="component" value="Unassembled WGS sequence"/>
</dbReference>
<dbReference type="GO" id="GO:0031956">
    <property type="term" value="F:medium-chain fatty acid-CoA ligase activity"/>
    <property type="evidence" value="ECO:0007669"/>
    <property type="project" value="TreeGrafter"/>
</dbReference>
<evidence type="ECO:0000256" key="2">
    <source>
        <dbReference type="ARBA" id="ARBA00022598"/>
    </source>
</evidence>
<protein>
    <submittedName>
        <fullName evidence="5">AMP-binding protein</fullName>
    </submittedName>
</protein>
<dbReference type="Gene3D" id="3.30.300.30">
    <property type="match status" value="1"/>
</dbReference>